<reference evidence="3" key="1">
    <citation type="journal article" date="2009" name="Nature">
        <title>Genome sequence and analysis of the Irish potato famine pathogen Phytophthora infestans.</title>
        <authorList>
            <consortium name="The Broad Institute Genome Sequencing Platform"/>
            <person name="Haas B.J."/>
            <person name="Kamoun S."/>
            <person name="Zody M.C."/>
            <person name="Jiang R.H."/>
            <person name="Handsaker R.E."/>
            <person name="Cano L.M."/>
            <person name="Grabherr M."/>
            <person name="Kodira C.D."/>
            <person name="Raffaele S."/>
            <person name="Torto-Alalibo T."/>
            <person name="Bozkurt T.O."/>
            <person name="Ah-Fong A.M."/>
            <person name="Alvarado L."/>
            <person name="Anderson V.L."/>
            <person name="Armstrong M.R."/>
            <person name="Avrova A."/>
            <person name="Baxter L."/>
            <person name="Beynon J."/>
            <person name="Boevink P.C."/>
            <person name="Bollmann S.R."/>
            <person name="Bos J.I."/>
            <person name="Bulone V."/>
            <person name="Cai G."/>
            <person name="Cakir C."/>
            <person name="Carrington J.C."/>
            <person name="Chawner M."/>
            <person name="Conti L."/>
            <person name="Costanzo S."/>
            <person name="Ewan R."/>
            <person name="Fahlgren N."/>
            <person name="Fischbach M.A."/>
            <person name="Fugelstad J."/>
            <person name="Gilroy E.M."/>
            <person name="Gnerre S."/>
            <person name="Green P.J."/>
            <person name="Grenville-Briggs L.J."/>
            <person name="Griffith J."/>
            <person name="Grunwald N.J."/>
            <person name="Horn K."/>
            <person name="Horner N.R."/>
            <person name="Hu C.H."/>
            <person name="Huitema E."/>
            <person name="Jeong D.H."/>
            <person name="Jones A.M."/>
            <person name="Jones J.D."/>
            <person name="Jones R.W."/>
            <person name="Karlsson E.K."/>
            <person name="Kunjeti S.G."/>
            <person name="Lamour K."/>
            <person name="Liu Z."/>
            <person name="Ma L."/>
            <person name="Maclean D."/>
            <person name="Chibucos M.C."/>
            <person name="McDonald H."/>
            <person name="McWalters J."/>
            <person name="Meijer H.J."/>
            <person name="Morgan W."/>
            <person name="Morris P.F."/>
            <person name="Munro C.A."/>
            <person name="O'Neill K."/>
            <person name="Ospina-Giraldo M."/>
            <person name="Pinzon A."/>
            <person name="Pritchard L."/>
            <person name="Ramsahoye B."/>
            <person name="Ren Q."/>
            <person name="Restrepo S."/>
            <person name="Roy S."/>
            <person name="Sadanandom A."/>
            <person name="Savidor A."/>
            <person name="Schornack S."/>
            <person name="Schwartz D.C."/>
            <person name="Schumann U.D."/>
            <person name="Schwessinger B."/>
            <person name="Seyer L."/>
            <person name="Sharpe T."/>
            <person name="Silvar C."/>
            <person name="Song J."/>
            <person name="Studholme D.J."/>
            <person name="Sykes S."/>
            <person name="Thines M."/>
            <person name="van de Vondervoort P.J."/>
            <person name="Phuntumart V."/>
            <person name="Wawra S."/>
            <person name="Weide R."/>
            <person name="Win J."/>
            <person name="Young C."/>
            <person name="Zhou S."/>
            <person name="Fry W."/>
            <person name="Meyers B.C."/>
            <person name="van West P."/>
            <person name="Ristaino J."/>
            <person name="Govers F."/>
            <person name="Birch P.R."/>
            <person name="Whisson S.C."/>
            <person name="Judelson H.S."/>
            <person name="Nusbaum C."/>
        </authorList>
    </citation>
    <scope>NUCLEOTIDE SEQUENCE [LARGE SCALE GENOMIC DNA]</scope>
    <source>
        <strain evidence="3">T30-4</strain>
    </source>
</reference>
<dbReference type="InParanoid" id="D0N522"/>
<feature type="compositionally biased region" description="Basic and acidic residues" evidence="1">
    <location>
        <begin position="154"/>
        <end position="164"/>
    </location>
</feature>
<gene>
    <name evidence="2" type="ORF">PITG_06528</name>
</gene>
<feature type="region of interest" description="Disordered" evidence="1">
    <location>
        <begin position="119"/>
        <end position="164"/>
    </location>
</feature>
<evidence type="ECO:0000313" key="2">
    <source>
        <dbReference type="EMBL" id="EEY69980.1"/>
    </source>
</evidence>
<keyword evidence="3" id="KW-1185">Reference proteome</keyword>
<dbReference type="AlphaFoldDB" id="D0N522"/>
<dbReference type="VEuPathDB" id="FungiDB:PITG_06528"/>
<dbReference type="HOGENOM" id="CLU_1091804_0_0_1"/>
<dbReference type="eggNOG" id="ENOG502RFEW">
    <property type="taxonomic scope" value="Eukaryota"/>
</dbReference>
<dbReference type="GeneID" id="9471810"/>
<organism evidence="2 3">
    <name type="scientific">Phytophthora infestans (strain T30-4)</name>
    <name type="common">Potato late blight agent</name>
    <dbReference type="NCBI Taxonomy" id="403677"/>
    <lineage>
        <taxon>Eukaryota</taxon>
        <taxon>Sar</taxon>
        <taxon>Stramenopiles</taxon>
        <taxon>Oomycota</taxon>
        <taxon>Peronosporomycetes</taxon>
        <taxon>Peronosporales</taxon>
        <taxon>Peronosporaceae</taxon>
        <taxon>Phytophthora</taxon>
    </lineage>
</organism>
<dbReference type="OrthoDB" id="125168at2759"/>
<dbReference type="EMBL" id="DS028125">
    <property type="protein sequence ID" value="EEY69980.1"/>
    <property type="molecule type" value="Genomic_DNA"/>
</dbReference>
<feature type="compositionally biased region" description="Acidic residues" evidence="1">
    <location>
        <begin position="121"/>
        <end position="130"/>
    </location>
</feature>
<dbReference type="RefSeq" id="XP_002998627.1">
    <property type="nucleotide sequence ID" value="XM_002998581.1"/>
</dbReference>
<dbReference type="OMA" id="VIQATNC"/>
<proteinExistence type="predicted"/>
<dbReference type="Proteomes" id="UP000006643">
    <property type="component" value="Unassembled WGS sequence"/>
</dbReference>
<accession>D0N522</accession>
<protein>
    <submittedName>
        <fullName evidence="2">Uncharacterized protein</fullName>
    </submittedName>
</protein>
<feature type="compositionally biased region" description="Polar residues" evidence="1">
    <location>
        <begin position="142"/>
        <end position="152"/>
    </location>
</feature>
<feature type="region of interest" description="Disordered" evidence="1">
    <location>
        <begin position="180"/>
        <end position="204"/>
    </location>
</feature>
<sequence length="255" mass="28946">MLPPFESEEVMSLARAWIAVASGPPAEQSVELFWKQVGSEYVICRQRLDVGRLMSCRDNGNPCVPNMVAFVTLFSQKYKRSTDASLSLAFEWAVKTFRVATKREFEYVAPKLMHQFASMHEEEELSEEQDEGGRPPVPQSPKTPTSPVCGNTRSRSEGDEDERRMRQRIEYANPYVELDLASEGSTPQKASVVQAGSEGRDDDDTGMARVLERRLELDIMTQSEVGLSVEAKEYLRLQRRLILQNLIPKTLDQPW</sequence>
<name>D0N522_PHYIT</name>
<evidence type="ECO:0000313" key="3">
    <source>
        <dbReference type="Proteomes" id="UP000006643"/>
    </source>
</evidence>
<evidence type="ECO:0000256" key="1">
    <source>
        <dbReference type="SAM" id="MobiDB-lite"/>
    </source>
</evidence>
<dbReference type="KEGG" id="pif:PITG_06528"/>